<keyword evidence="1" id="KW-0133">Cell shape</keyword>
<comment type="subunit">
    <text evidence="1">Interacts with PBP1b.</text>
</comment>
<gene>
    <name evidence="1" type="primary">lpoB</name>
    <name evidence="5" type="ORF">BA171_04055</name>
</gene>
<name>A0A249DYU8_9ENTR</name>
<dbReference type="GO" id="GO:0030234">
    <property type="term" value="F:enzyme regulator activity"/>
    <property type="evidence" value="ECO:0007669"/>
    <property type="project" value="UniProtKB-UniRule"/>
</dbReference>
<keyword evidence="1" id="KW-0449">Lipoprotein</keyword>
<evidence type="ECO:0000256" key="2">
    <source>
        <dbReference type="NCBIfam" id="TIGR02722"/>
    </source>
</evidence>
<comment type="function">
    <text evidence="1">Regulator of peptidoglycan synthesis that is essential for the function of penicillin-binding protein 1B (PBP1b).</text>
</comment>
<evidence type="ECO:0000256" key="4">
    <source>
        <dbReference type="SAM" id="SignalP"/>
    </source>
</evidence>
<comment type="subcellular location">
    <subcellularLocation>
        <location evidence="1">Cell outer membrane</location>
        <topology evidence="1">Lipid-anchor</topology>
        <orientation evidence="1">Periplasmic side</orientation>
    </subcellularLocation>
</comment>
<dbReference type="GO" id="GO:0008360">
    <property type="term" value="P:regulation of cell shape"/>
    <property type="evidence" value="ECO:0007669"/>
    <property type="project" value="UniProtKB-KW"/>
</dbReference>
<dbReference type="GO" id="GO:0031241">
    <property type="term" value="C:periplasmic side of cell outer membrane"/>
    <property type="evidence" value="ECO:0007669"/>
    <property type="project" value="UniProtKB-UniRule"/>
</dbReference>
<feature type="chain" id="PRO_5043478540" description="Penicillin-binding protein activator LpoB" evidence="4">
    <location>
        <begin position="19"/>
        <end position="198"/>
    </location>
</feature>
<keyword evidence="1" id="KW-0998">Cell outer membrane</keyword>
<dbReference type="OrthoDB" id="6466283at2"/>
<evidence type="ECO:0000256" key="3">
    <source>
        <dbReference type="SAM" id="MobiDB-lite"/>
    </source>
</evidence>
<dbReference type="PANTHER" id="PTHR40593">
    <property type="entry name" value="PENICILLIN-BINDING PROTEIN ACTIVATOR LPOB"/>
    <property type="match status" value="1"/>
</dbReference>
<dbReference type="RefSeq" id="WP_016857331.1">
    <property type="nucleotide sequence ID" value="NZ_CP016303.1"/>
</dbReference>
<proteinExistence type="inferred from homology"/>
<feature type="signal peptide" evidence="4">
    <location>
        <begin position="1"/>
        <end position="18"/>
    </location>
</feature>
<feature type="compositionally biased region" description="Low complexity" evidence="3">
    <location>
        <begin position="33"/>
        <end position="47"/>
    </location>
</feature>
<reference evidence="5 6" key="2">
    <citation type="submission" date="2017-09" db="EMBL/GenBank/DDBJ databases">
        <title>The genome of whitefly Bemisia tabaci, a global crop pest, provides novel insights into virus transmission, host adaptation and insecticide resistance.</title>
        <authorList>
            <person name="Kaur N."/>
            <person name="Kliot A."/>
            <person name="Pinheiro P.V."/>
            <person name="Luan J."/>
            <person name="Zheng Y."/>
            <person name="Liu W."/>
            <person name="Sun H."/>
            <person name="Yang X."/>
            <person name="Xu Y."/>
            <person name="Luo Y."/>
            <person name="Kruse A."/>
            <person name="Fisher T.W."/>
            <person name="Nelson D.R."/>
            <person name="Elimelech M."/>
            <person name="MacCoss M."/>
            <person name="Johnson R."/>
            <person name="Cohen E."/>
            <person name="Hunter W.B."/>
            <person name="Brown J.K."/>
            <person name="Jander G."/>
            <person name="Cilia M."/>
            <person name="Douglas A.E."/>
            <person name="Ghanim M."/>
            <person name="Simmons A.M."/>
            <person name="Wintermantel W.M."/>
            <person name="Ling K.-S."/>
            <person name="Fei Z."/>
        </authorList>
    </citation>
    <scope>NUCLEOTIDE SEQUENCE [LARGE SCALE GENOMIC DNA]</scope>
    <source>
        <strain evidence="5 6">MEAM1</strain>
    </source>
</reference>
<protein>
    <recommendedName>
        <fullName evidence="1 2">Penicillin-binding protein activator LpoB</fullName>
        <shortName evidence="1">PBP activator LpoB</shortName>
    </recommendedName>
</protein>
<dbReference type="Gene3D" id="3.40.50.10610">
    <property type="entry name" value="ABC-type transport auxiliary lipoprotein component"/>
    <property type="match status" value="1"/>
</dbReference>
<evidence type="ECO:0000313" key="6">
    <source>
        <dbReference type="Proteomes" id="UP000216438"/>
    </source>
</evidence>
<accession>A0A249DYU8</accession>
<dbReference type="NCBIfam" id="TIGR02722">
    <property type="entry name" value="lp"/>
    <property type="match status" value="1"/>
</dbReference>
<dbReference type="PANTHER" id="PTHR40593:SF1">
    <property type="entry name" value="PENICILLIN-BINDING PROTEIN ACTIVATOR LPOB"/>
    <property type="match status" value="1"/>
</dbReference>
<dbReference type="AlphaFoldDB" id="A0A249DYU8"/>
<keyword evidence="1" id="KW-0472">Membrane</keyword>
<dbReference type="Pfam" id="PF13036">
    <property type="entry name" value="LpoB"/>
    <property type="match status" value="1"/>
</dbReference>
<evidence type="ECO:0000256" key="1">
    <source>
        <dbReference type="HAMAP-Rule" id="MF_01889"/>
    </source>
</evidence>
<feature type="region of interest" description="Disordered" evidence="3">
    <location>
        <begin position="20"/>
        <end position="48"/>
    </location>
</feature>
<comment type="similarity">
    <text evidence="1">Belongs to the LpoB family.</text>
</comment>
<keyword evidence="1 4" id="KW-0732">Signal</keyword>
<reference evidence="6" key="1">
    <citation type="submission" date="2016-06" db="EMBL/GenBank/DDBJ databases">
        <authorList>
            <person name="Chen W."/>
            <person name="Hasegawa D.K."/>
        </authorList>
    </citation>
    <scope>NUCLEOTIDE SEQUENCE [LARGE SCALE GENOMIC DNA]</scope>
    <source>
        <strain evidence="6">MEAM1</strain>
    </source>
</reference>
<dbReference type="EMBL" id="CP016303">
    <property type="protein sequence ID" value="ASX26270.1"/>
    <property type="molecule type" value="Genomic_DNA"/>
</dbReference>
<dbReference type="InterPro" id="IPR014094">
    <property type="entry name" value="LpoB"/>
</dbReference>
<keyword evidence="1" id="KW-0564">Palmitate</keyword>
<dbReference type="GO" id="GO:0009252">
    <property type="term" value="P:peptidoglycan biosynthetic process"/>
    <property type="evidence" value="ECO:0007669"/>
    <property type="project" value="UniProtKB-UniRule"/>
</dbReference>
<dbReference type="PROSITE" id="PS51257">
    <property type="entry name" value="PROKAR_LIPOPROTEIN"/>
    <property type="match status" value="1"/>
</dbReference>
<evidence type="ECO:0000313" key="5">
    <source>
        <dbReference type="EMBL" id="ASX26270.1"/>
    </source>
</evidence>
<sequence>MKKYFLSAFIVFLLASCAQPPAKTGRPSKSEPSTVSTDSPEGSSSESAEIGIVPLTPKIKSFDWSVPMKPLVENMSQTKDLPNGSVLLVDTVKNNTNGLLQIEKATESLLHILSSNNTFFLISANQLAKAKTALGISQEDNLSSRSKAIALARYLKAEYVLYTDVSDDIQSPVINMELMLVKTGEIIWADKTAMTLAP</sequence>
<dbReference type="HAMAP" id="MF_01889">
    <property type="entry name" value="LpoB"/>
    <property type="match status" value="1"/>
</dbReference>
<dbReference type="Proteomes" id="UP000216438">
    <property type="component" value="Chromosome"/>
</dbReference>
<organism evidence="5 6">
    <name type="scientific">Candidatus Hamiltonella defensa</name>
    <name type="common">Bemisia tabaci</name>
    <dbReference type="NCBI Taxonomy" id="672795"/>
    <lineage>
        <taxon>Bacteria</taxon>
        <taxon>Pseudomonadati</taxon>
        <taxon>Pseudomonadota</taxon>
        <taxon>Gammaproteobacteria</taxon>
        <taxon>Enterobacterales</taxon>
        <taxon>Enterobacteriaceae</taxon>
        <taxon>aphid secondary symbionts</taxon>
        <taxon>Candidatus Williamhamiltonella</taxon>
    </lineage>
</organism>
<keyword evidence="1" id="KW-0573">Peptidoglycan synthesis</keyword>